<reference evidence="1 2" key="1">
    <citation type="submission" date="2020-03" db="EMBL/GenBank/DDBJ databases">
        <title>Dissostichus mawsoni Genome sequencing and assembly.</title>
        <authorList>
            <person name="Park H."/>
        </authorList>
    </citation>
    <scope>NUCLEOTIDE SEQUENCE [LARGE SCALE GENOMIC DNA]</scope>
    <source>
        <strain evidence="1">DM0001</strain>
        <tissue evidence="1">Muscle</tissue>
    </source>
</reference>
<accession>A0A7J5XPS2</accession>
<dbReference type="EMBL" id="JAAKFY010000021">
    <property type="protein sequence ID" value="KAF3839136.1"/>
    <property type="molecule type" value="Genomic_DNA"/>
</dbReference>
<proteinExistence type="predicted"/>
<keyword evidence="2" id="KW-1185">Reference proteome</keyword>
<gene>
    <name evidence="1" type="ORF">F7725_017853</name>
</gene>
<name>A0A7J5XPS2_DISMA</name>
<dbReference type="Proteomes" id="UP000518266">
    <property type="component" value="Unassembled WGS sequence"/>
</dbReference>
<sequence length="145" mass="16023">MIRSTHKQQLHANITVPLLTRAGCNYIMSPALTSRGRLPSPSVLLLGGILKKQKGRTTSHNDLMDKCTRGGRGTAPFHKFLIIRMQECAPTRPFCGVFGGKRQDRGCQDKIGVCPNLSTFVSRLPVLVLRGNSALRAETKWPQKL</sequence>
<comment type="caution">
    <text evidence="1">The sequence shown here is derived from an EMBL/GenBank/DDBJ whole genome shotgun (WGS) entry which is preliminary data.</text>
</comment>
<protein>
    <submittedName>
        <fullName evidence="1">Uncharacterized protein</fullName>
    </submittedName>
</protein>
<dbReference type="AlphaFoldDB" id="A0A7J5XPS2"/>
<evidence type="ECO:0000313" key="1">
    <source>
        <dbReference type="EMBL" id="KAF3839136.1"/>
    </source>
</evidence>
<evidence type="ECO:0000313" key="2">
    <source>
        <dbReference type="Proteomes" id="UP000518266"/>
    </source>
</evidence>
<organism evidence="1 2">
    <name type="scientific">Dissostichus mawsoni</name>
    <name type="common">Antarctic cod</name>
    <dbReference type="NCBI Taxonomy" id="36200"/>
    <lineage>
        <taxon>Eukaryota</taxon>
        <taxon>Metazoa</taxon>
        <taxon>Chordata</taxon>
        <taxon>Craniata</taxon>
        <taxon>Vertebrata</taxon>
        <taxon>Euteleostomi</taxon>
        <taxon>Actinopterygii</taxon>
        <taxon>Neopterygii</taxon>
        <taxon>Teleostei</taxon>
        <taxon>Neoteleostei</taxon>
        <taxon>Acanthomorphata</taxon>
        <taxon>Eupercaria</taxon>
        <taxon>Perciformes</taxon>
        <taxon>Notothenioidei</taxon>
        <taxon>Nototheniidae</taxon>
        <taxon>Dissostichus</taxon>
    </lineage>
</organism>